<sequence length="151" mass="16283">MHRKRTLALLTLLLLIVVASVLLRTTTPTLSVTSTTNDSTSTPPTLSEEKPIEPIDTPVETPALPEPASSTPPAEETPAPVAQKGCYVGGCSSQICSENRDVVSTCEWRESYACYREATCERQQSGECGWTETPALNTCLMQANSNTSVTY</sequence>
<organism evidence="2 3">
    <name type="scientific">Candidatus Kaiserbacteria bacterium RIFCSPLOWO2_12_FULL_45_26</name>
    <dbReference type="NCBI Taxonomy" id="1798525"/>
    <lineage>
        <taxon>Bacteria</taxon>
        <taxon>Candidatus Kaiseribacteriota</taxon>
    </lineage>
</organism>
<comment type="caution">
    <text evidence="2">The sequence shown here is derived from an EMBL/GenBank/DDBJ whole genome shotgun (WGS) entry which is preliminary data.</text>
</comment>
<dbReference type="AlphaFoldDB" id="A0A1F6FGS8"/>
<evidence type="ECO:0000256" key="1">
    <source>
        <dbReference type="SAM" id="MobiDB-lite"/>
    </source>
</evidence>
<protein>
    <submittedName>
        <fullName evidence="2">Uncharacterized protein</fullName>
    </submittedName>
</protein>
<accession>A0A1F6FGS8</accession>
<feature type="compositionally biased region" description="Low complexity" evidence="1">
    <location>
        <begin position="61"/>
        <end position="79"/>
    </location>
</feature>
<evidence type="ECO:0000313" key="2">
    <source>
        <dbReference type="EMBL" id="OGG85060.1"/>
    </source>
</evidence>
<proteinExistence type="predicted"/>
<gene>
    <name evidence="2" type="ORF">A3G90_03295</name>
</gene>
<feature type="region of interest" description="Disordered" evidence="1">
    <location>
        <begin position="31"/>
        <end position="79"/>
    </location>
</feature>
<name>A0A1F6FGS8_9BACT</name>
<feature type="compositionally biased region" description="Low complexity" evidence="1">
    <location>
        <begin position="31"/>
        <end position="46"/>
    </location>
</feature>
<dbReference type="Proteomes" id="UP000177325">
    <property type="component" value="Unassembled WGS sequence"/>
</dbReference>
<evidence type="ECO:0000313" key="3">
    <source>
        <dbReference type="Proteomes" id="UP000177325"/>
    </source>
</evidence>
<reference evidence="2 3" key="1">
    <citation type="journal article" date="2016" name="Nat. Commun.">
        <title>Thousands of microbial genomes shed light on interconnected biogeochemical processes in an aquifer system.</title>
        <authorList>
            <person name="Anantharaman K."/>
            <person name="Brown C.T."/>
            <person name="Hug L.A."/>
            <person name="Sharon I."/>
            <person name="Castelle C.J."/>
            <person name="Probst A.J."/>
            <person name="Thomas B.C."/>
            <person name="Singh A."/>
            <person name="Wilkins M.J."/>
            <person name="Karaoz U."/>
            <person name="Brodie E.L."/>
            <person name="Williams K.H."/>
            <person name="Hubbard S.S."/>
            <person name="Banfield J.F."/>
        </authorList>
    </citation>
    <scope>NUCLEOTIDE SEQUENCE [LARGE SCALE GENOMIC DNA]</scope>
</reference>
<dbReference type="EMBL" id="MFMM01000001">
    <property type="protein sequence ID" value="OGG85060.1"/>
    <property type="molecule type" value="Genomic_DNA"/>
</dbReference>